<comment type="caution">
    <text evidence="1">The sequence shown here is derived from an EMBL/GenBank/DDBJ whole genome shotgun (WGS) entry which is preliminary data.</text>
</comment>
<reference evidence="1 2" key="1">
    <citation type="submission" date="2020-07" db="EMBL/GenBank/DDBJ databases">
        <title>Sequencing the genomes of 1000 actinobacteria strains.</title>
        <authorList>
            <person name="Klenk H.-P."/>
        </authorList>
    </citation>
    <scope>NUCLEOTIDE SEQUENCE [LARGE SCALE GENOMIC DNA]</scope>
    <source>
        <strain evidence="1 2">DSM 103833</strain>
    </source>
</reference>
<gene>
    <name evidence="1" type="ORF">HNR19_000538</name>
</gene>
<dbReference type="AlphaFoldDB" id="A0A853BVF6"/>
<dbReference type="Proteomes" id="UP000530424">
    <property type="component" value="Unassembled WGS sequence"/>
</dbReference>
<sequence length="103" mass="11482">MTDAPTWEQALDALEHHIRDAEALLNGDTEELDISEWTKPHGLGPMPAHLVDRAMALRARQATLMAVIPVVLAENRKQRQMAARMDTAPDRRRADAVYVDVSA</sequence>
<evidence type="ECO:0000313" key="1">
    <source>
        <dbReference type="EMBL" id="NYI99839.1"/>
    </source>
</evidence>
<accession>A0A853BVF6</accession>
<proteinExistence type="predicted"/>
<dbReference type="RefSeq" id="WP_179666445.1">
    <property type="nucleotide sequence ID" value="NZ_JACCFP010000001.1"/>
</dbReference>
<keyword evidence="2" id="KW-1185">Reference proteome</keyword>
<protein>
    <submittedName>
        <fullName evidence="1">Uncharacterized protein</fullName>
    </submittedName>
</protein>
<dbReference type="EMBL" id="JACCFP010000001">
    <property type="protein sequence ID" value="NYI99839.1"/>
    <property type="molecule type" value="Genomic_DNA"/>
</dbReference>
<organism evidence="1 2">
    <name type="scientific">Nocardioides thalensis</name>
    <dbReference type="NCBI Taxonomy" id="1914755"/>
    <lineage>
        <taxon>Bacteria</taxon>
        <taxon>Bacillati</taxon>
        <taxon>Actinomycetota</taxon>
        <taxon>Actinomycetes</taxon>
        <taxon>Propionibacteriales</taxon>
        <taxon>Nocardioidaceae</taxon>
        <taxon>Nocardioides</taxon>
    </lineage>
</organism>
<evidence type="ECO:0000313" key="2">
    <source>
        <dbReference type="Proteomes" id="UP000530424"/>
    </source>
</evidence>
<name>A0A853BVF6_9ACTN</name>